<protein>
    <submittedName>
        <fullName evidence="7">Peptidase U62 modulator of DNA gyrase</fullName>
    </submittedName>
</protein>
<dbReference type="Gene3D" id="3.30.2290.10">
    <property type="entry name" value="PmbA/TldD superfamily"/>
    <property type="match status" value="1"/>
</dbReference>
<dbReference type="EMBL" id="LK996017">
    <property type="protein sequence ID" value="CDX03051.1"/>
    <property type="molecule type" value="Genomic_DNA"/>
</dbReference>
<dbReference type="InterPro" id="IPR002510">
    <property type="entry name" value="Metalloprtase-TldD/E_N"/>
</dbReference>
<dbReference type="GO" id="GO:0005829">
    <property type="term" value="C:cytosol"/>
    <property type="evidence" value="ECO:0007669"/>
    <property type="project" value="TreeGrafter"/>
</dbReference>
<feature type="domain" description="Metalloprotease TldD/E N-terminal" evidence="5">
    <location>
        <begin position="28"/>
        <end position="91"/>
    </location>
</feature>
<keyword evidence="4" id="KW-0482">Metalloprotease</keyword>
<evidence type="ECO:0000256" key="2">
    <source>
        <dbReference type="ARBA" id="ARBA00022670"/>
    </source>
</evidence>
<dbReference type="Pfam" id="PF01523">
    <property type="entry name" value="PmbA_TldD_1st"/>
    <property type="match status" value="1"/>
</dbReference>
<dbReference type="InterPro" id="IPR036059">
    <property type="entry name" value="TldD/PmbA_sf"/>
</dbReference>
<evidence type="ECO:0000256" key="3">
    <source>
        <dbReference type="ARBA" id="ARBA00022801"/>
    </source>
</evidence>
<dbReference type="AlphaFoldDB" id="A0A098B5A6"/>
<dbReference type="PATRIC" id="fig|49338.4.peg.3409"/>
<organism evidence="7">
    <name type="scientific">Desulfitobacterium hafniense</name>
    <name type="common">Desulfitobacterium frappieri</name>
    <dbReference type="NCBI Taxonomy" id="49338"/>
    <lineage>
        <taxon>Bacteria</taxon>
        <taxon>Bacillati</taxon>
        <taxon>Bacillota</taxon>
        <taxon>Clostridia</taxon>
        <taxon>Eubacteriales</taxon>
        <taxon>Desulfitobacteriaceae</taxon>
        <taxon>Desulfitobacterium</taxon>
    </lineage>
</organism>
<evidence type="ECO:0000256" key="4">
    <source>
        <dbReference type="ARBA" id="ARBA00023049"/>
    </source>
</evidence>
<dbReference type="SUPFAM" id="SSF111283">
    <property type="entry name" value="Putative modulator of DNA gyrase, PmbA/TldD"/>
    <property type="match status" value="1"/>
</dbReference>
<feature type="domain" description="Metalloprotease TldD/E C-terminal" evidence="6">
    <location>
        <begin position="239"/>
        <end position="453"/>
    </location>
</feature>
<evidence type="ECO:0000313" key="7">
    <source>
        <dbReference type="EMBL" id="CDX03051.1"/>
    </source>
</evidence>
<dbReference type="InterPro" id="IPR045569">
    <property type="entry name" value="Metalloprtase-TldD/E_C"/>
</dbReference>
<accession>A0A098B5A6</accession>
<dbReference type="InterPro" id="IPR051463">
    <property type="entry name" value="Peptidase_U62_metallo"/>
</dbReference>
<sequence length="498" mass="54057">MDQKEISDIVQRILQDGPQTQEDGYCLVRAQARREWSLRLNNGRFERVSTARERGIGVQAFTPEGASGFASVDALTVEAGREAMKRAMSLAEHNAKLGAELNRAIYDASPLKAEGPNPAKLEFEHFSLAELQEQVMFLHKRLLNRSPEHSWQTSYRQVEDSWCIGRTDGTLVSYVVPRAVLMHQGTVRVQGRAKSALVQRSGVDAGLLLLEKEDSDLERRGVERGEFAKQVCVAPHLPSGHYPLIIDYGLAKGLAHEAFGHAVESDHMQESVLGEAGKLRKGLQVARPGVHIIDGPLEGDWAYQPFSANGLVRETVEIVKDGVLQVGLGDIFSAHKAGMPVSGAGRAESYGHIPLPRMTNIRLLVDHVLPLAPASDLMAELSQVRQALRAAGELHDEGKHLLLLGYRGGQVNPKTGDFVFQCDGIVDVADPNLTIYQPSIFSGKILSALQAIRAGLGGGCYDAIGTCGKGGQSVPSSGGSHRYLLLDRDEYVTLGGEQ</sequence>
<proteinExistence type="inferred from homology"/>
<name>A0A098B5A6_DESHA</name>
<keyword evidence="3" id="KW-0378">Hydrolase</keyword>
<evidence type="ECO:0000259" key="5">
    <source>
        <dbReference type="Pfam" id="PF01523"/>
    </source>
</evidence>
<dbReference type="GO" id="GO:0008237">
    <property type="term" value="F:metallopeptidase activity"/>
    <property type="evidence" value="ECO:0007669"/>
    <property type="project" value="UniProtKB-KW"/>
</dbReference>
<keyword evidence="2" id="KW-0645">Protease</keyword>
<dbReference type="InterPro" id="IPR035068">
    <property type="entry name" value="TldD/PmbA_N"/>
</dbReference>
<comment type="similarity">
    <text evidence="1">Belongs to the peptidase U62 family.</text>
</comment>
<dbReference type="GO" id="GO:0006508">
    <property type="term" value="P:proteolysis"/>
    <property type="evidence" value="ECO:0007669"/>
    <property type="project" value="UniProtKB-KW"/>
</dbReference>
<dbReference type="PANTHER" id="PTHR30624:SF4">
    <property type="entry name" value="METALLOPROTEASE TLDD"/>
    <property type="match status" value="1"/>
</dbReference>
<dbReference type="Pfam" id="PF19289">
    <property type="entry name" value="PmbA_TldD_3rd"/>
    <property type="match status" value="1"/>
</dbReference>
<gene>
    <name evidence="7" type="ORF">DPCES_3164</name>
</gene>
<evidence type="ECO:0000259" key="6">
    <source>
        <dbReference type="Pfam" id="PF19289"/>
    </source>
</evidence>
<dbReference type="RefSeq" id="WP_208925872.1">
    <property type="nucleotide sequence ID" value="NZ_LK996017.1"/>
</dbReference>
<evidence type="ECO:0000256" key="1">
    <source>
        <dbReference type="ARBA" id="ARBA00005836"/>
    </source>
</evidence>
<dbReference type="PANTHER" id="PTHR30624">
    <property type="entry name" value="UNCHARACTERIZED PROTEIN TLDD AND PMBA"/>
    <property type="match status" value="1"/>
</dbReference>
<reference evidence="7" key="1">
    <citation type="submission" date="2014-07" db="EMBL/GenBank/DDBJ databases">
        <authorList>
            <person name="Hornung V.Bastian."/>
        </authorList>
    </citation>
    <scope>NUCLEOTIDE SEQUENCE</scope>
    <source>
        <strain evidence="7">PCE-S</strain>
    </source>
</reference>